<dbReference type="AlphaFoldDB" id="A0A833YKA4"/>
<dbReference type="Proteomes" id="UP000664940">
    <property type="component" value="Unassembled WGS sequence"/>
</dbReference>
<protein>
    <submittedName>
        <fullName evidence="1">Uncharacterized protein</fullName>
    </submittedName>
</protein>
<evidence type="ECO:0000313" key="2">
    <source>
        <dbReference type="Proteomes" id="UP000664940"/>
    </source>
</evidence>
<accession>A0A833YKA4</accession>
<evidence type="ECO:0000313" key="1">
    <source>
        <dbReference type="EMBL" id="KAF6078477.1"/>
    </source>
</evidence>
<organism evidence="1 2">
    <name type="scientific">Phyllostomus discolor</name>
    <name type="common">pale spear-nosed bat</name>
    <dbReference type="NCBI Taxonomy" id="89673"/>
    <lineage>
        <taxon>Eukaryota</taxon>
        <taxon>Metazoa</taxon>
        <taxon>Chordata</taxon>
        <taxon>Craniata</taxon>
        <taxon>Vertebrata</taxon>
        <taxon>Euteleostomi</taxon>
        <taxon>Mammalia</taxon>
        <taxon>Eutheria</taxon>
        <taxon>Laurasiatheria</taxon>
        <taxon>Chiroptera</taxon>
        <taxon>Yangochiroptera</taxon>
        <taxon>Phyllostomidae</taxon>
        <taxon>Phyllostominae</taxon>
        <taxon>Phyllostomus</taxon>
    </lineage>
</organism>
<reference evidence="1 2" key="1">
    <citation type="journal article" date="2020" name="Nature">
        <title>Six reference-quality genomes reveal evolution of bat adaptations.</title>
        <authorList>
            <person name="Jebb D."/>
            <person name="Huang Z."/>
            <person name="Pippel M."/>
            <person name="Hughes G.M."/>
            <person name="Lavrichenko K."/>
            <person name="Devanna P."/>
            <person name="Winkler S."/>
            <person name="Jermiin L.S."/>
            <person name="Skirmuntt E.C."/>
            <person name="Katzourakis A."/>
            <person name="Burkitt-Gray L."/>
            <person name="Ray D.A."/>
            <person name="Sullivan K.A.M."/>
            <person name="Roscito J.G."/>
            <person name="Kirilenko B.M."/>
            <person name="Davalos L.M."/>
            <person name="Corthals A.P."/>
            <person name="Power M.L."/>
            <person name="Jones G."/>
            <person name="Ransome R.D."/>
            <person name="Dechmann D.K.N."/>
            <person name="Locatelli A.G."/>
            <person name="Puechmaille S.J."/>
            <person name="Fedrigo O."/>
            <person name="Jarvis E.D."/>
            <person name="Hiller M."/>
            <person name="Vernes S.C."/>
            <person name="Myers E.W."/>
            <person name="Teeling E.C."/>
        </authorList>
    </citation>
    <scope>NUCLEOTIDE SEQUENCE [LARGE SCALE GENOMIC DNA]</scope>
    <source>
        <strain evidence="1">Bat1K_MPI-CBG_1</strain>
    </source>
</reference>
<sequence length="179" mass="19581">MQKLKVKSFSPPTSGSLHQQWSSLLGRSEMSGPVLSLCALWACSNSQVLTVQPKCQSEGVWSACQTSCLVASKALRHLETSRYYVLDFCWSPAFCGCGCACSEPAVWGLGISDCPGGRQWARFCRLPPVPESGVSRASGPPHFKLRSRLPACLSTWAHHRDRKSSPRARLVSFSSSQTF</sequence>
<comment type="caution">
    <text evidence="1">The sequence shown here is derived from an EMBL/GenBank/DDBJ whole genome shotgun (WGS) entry which is preliminary data.</text>
</comment>
<name>A0A833YKA4_9CHIR</name>
<gene>
    <name evidence="1" type="ORF">HJG60_009270</name>
</gene>
<dbReference type="EMBL" id="JABVXQ010000014">
    <property type="protein sequence ID" value="KAF6078477.1"/>
    <property type="molecule type" value="Genomic_DNA"/>
</dbReference>
<proteinExistence type="predicted"/>